<accession>A0A9W6Y2R1</accession>
<dbReference type="EMBL" id="BSXT01002707">
    <property type="protein sequence ID" value="GMF50499.1"/>
    <property type="molecule type" value="Genomic_DNA"/>
</dbReference>
<comment type="caution">
    <text evidence="2">The sequence shown here is derived from an EMBL/GenBank/DDBJ whole genome shotgun (WGS) entry which is preliminary data.</text>
</comment>
<reference evidence="2" key="1">
    <citation type="submission" date="2023-04" db="EMBL/GenBank/DDBJ databases">
        <title>Phytophthora fragariaefolia NBRC 109709.</title>
        <authorList>
            <person name="Ichikawa N."/>
            <person name="Sato H."/>
            <person name="Tonouchi N."/>
        </authorList>
    </citation>
    <scope>NUCLEOTIDE SEQUENCE</scope>
    <source>
        <strain evidence="2">NBRC 109709</strain>
    </source>
</reference>
<evidence type="ECO:0000313" key="3">
    <source>
        <dbReference type="Proteomes" id="UP001165121"/>
    </source>
</evidence>
<dbReference type="Gene3D" id="1.10.10.60">
    <property type="entry name" value="Homeodomain-like"/>
    <property type="match status" value="1"/>
</dbReference>
<proteinExistence type="predicted"/>
<feature type="domain" description="HTH psq-type" evidence="1">
    <location>
        <begin position="59"/>
        <end position="97"/>
    </location>
</feature>
<name>A0A9W6Y2R1_9STRA</name>
<sequence length="230" mass="25208">MLCVHTIIVEHSEAATNSTLHDTYPLDSGSGTPKFRDTKFNSALSLAPTGEIKVLDDAEALKAAVDAVNSKQLSLRAAASHVGVSKSKIHRRATGEVELTSRNGPDPVLIQGEVEGIIRAVHARTMHGRCFTKNQLGLVTRTVVENSSYEREIHEKSPSKGFVQRFVVQNAVAFSSRKAQSLEVCRAKASNVERHYNNLKQLMDDVAVIPALCIWNLDETGICPQSRYSK</sequence>
<gene>
    <name evidence="2" type="ORF">Pfra01_002017400</name>
</gene>
<evidence type="ECO:0000259" key="1">
    <source>
        <dbReference type="Pfam" id="PF05225"/>
    </source>
</evidence>
<dbReference type="AlphaFoldDB" id="A0A9W6Y2R1"/>
<dbReference type="GO" id="GO:0003677">
    <property type="term" value="F:DNA binding"/>
    <property type="evidence" value="ECO:0007669"/>
    <property type="project" value="InterPro"/>
</dbReference>
<evidence type="ECO:0000313" key="2">
    <source>
        <dbReference type="EMBL" id="GMF50499.1"/>
    </source>
</evidence>
<dbReference type="Pfam" id="PF05225">
    <property type="entry name" value="HTH_psq"/>
    <property type="match status" value="1"/>
</dbReference>
<protein>
    <submittedName>
        <fullName evidence="2">Unnamed protein product</fullName>
    </submittedName>
</protein>
<dbReference type="OrthoDB" id="122348at2759"/>
<dbReference type="InterPro" id="IPR007889">
    <property type="entry name" value="HTH_Psq"/>
</dbReference>
<organism evidence="2 3">
    <name type="scientific">Phytophthora fragariaefolia</name>
    <dbReference type="NCBI Taxonomy" id="1490495"/>
    <lineage>
        <taxon>Eukaryota</taxon>
        <taxon>Sar</taxon>
        <taxon>Stramenopiles</taxon>
        <taxon>Oomycota</taxon>
        <taxon>Peronosporomycetes</taxon>
        <taxon>Peronosporales</taxon>
        <taxon>Peronosporaceae</taxon>
        <taxon>Phytophthora</taxon>
    </lineage>
</organism>
<dbReference type="Proteomes" id="UP001165121">
    <property type="component" value="Unassembled WGS sequence"/>
</dbReference>
<keyword evidence="3" id="KW-1185">Reference proteome</keyword>